<reference evidence="2 3" key="1">
    <citation type="journal article" date="2021" name="Mar. Drugs">
        <title>Genome Reduction and Secondary Metabolism of the Marine Sponge-Associated Cyanobacterium Leptothoe.</title>
        <authorList>
            <person name="Konstantinou D."/>
            <person name="Popin R.V."/>
            <person name="Fewer D.P."/>
            <person name="Sivonen K."/>
            <person name="Gkelis S."/>
        </authorList>
    </citation>
    <scope>NUCLEOTIDE SEQUENCE [LARGE SCALE GENOMIC DNA]</scope>
    <source>
        <strain evidence="2 3">TAU-MAC 1615</strain>
    </source>
</reference>
<protein>
    <submittedName>
        <fullName evidence="2">Uncharacterized protein</fullName>
    </submittedName>
</protein>
<feature type="region of interest" description="Disordered" evidence="1">
    <location>
        <begin position="276"/>
        <end position="302"/>
    </location>
</feature>
<evidence type="ECO:0000313" key="2">
    <source>
        <dbReference type="EMBL" id="MBT9312588.1"/>
    </source>
</evidence>
<evidence type="ECO:0000256" key="1">
    <source>
        <dbReference type="SAM" id="MobiDB-lite"/>
    </source>
</evidence>
<dbReference type="EMBL" id="JADOER010000009">
    <property type="protein sequence ID" value="MBT9312588.1"/>
    <property type="molecule type" value="Genomic_DNA"/>
</dbReference>
<dbReference type="Proteomes" id="UP001196661">
    <property type="component" value="Unassembled WGS sequence"/>
</dbReference>
<feature type="compositionally biased region" description="Basic and acidic residues" evidence="1">
    <location>
        <begin position="124"/>
        <end position="136"/>
    </location>
</feature>
<dbReference type="RefSeq" id="WP_215618483.1">
    <property type="nucleotide sequence ID" value="NZ_JADOER010000009.1"/>
</dbReference>
<proteinExistence type="predicted"/>
<feature type="region of interest" description="Disordered" evidence="1">
    <location>
        <begin position="124"/>
        <end position="164"/>
    </location>
</feature>
<gene>
    <name evidence="2" type="ORF">IXB28_10260</name>
</gene>
<comment type="caution">
    <text evidence="2">The sequence shown here is derived from an EMBL/GenBank/DDBJ whole genome shotgun (WGS) entry which is preliminary data.</text>
</comment>
<keyword evidence="3" id="KW-1185">Reference proteome</keyword>
<organism evidence="2 3">
    <name type="scientific">Leptothoe kymatousa TAU-MAC 1615</name>
    <dbReference type="NCBI Taxonomy" id="2364775"/>
    <lineage>
        <taxon>Bacteria</taxon>
        <taxon>Bacillati</taxon>
        <taxon>Cyanobacteriota</taxon>
        <taxon>Cyanophyceae</taxon>
        <taxon>Nodosilineales</taxon>
        <taxon>Cymatolegaceae</taxon>
        <taxon>Leptothoe</taxon>
        <taxon>Leptothoe kymatousa</taxon>
    </lineage>
</organism>
<accession>A0ABS5Y415</accession>
<evidence type="ECO:0000313" key="3">
    <source>
        <dbReference type="Proteomes" id="UP001196661"/>
    </source>
</evidence>
<name>A0ABS5Y415_9CYAN</name>
<sequence>MGNASGHIEQQLSKLQTQTADIATELESLVDSYLQILSQASKRQLVLAAYHVCTQIYPERFLDLSLSQRDRLQQRLRELGNSIQSQFEEKWQTAKKLSLRPAEEDGLAVIRQLFLEAASLRDRSGGADDAERKSDNSSDELSDEAPLEEQTSADEGAAADTSQEEQLLAEIRTLVIGGEELDAVSMAEDAEEEPLDSGSMQPAQLMRRQILIEKAIRDVLKAISEQANEVLQAAHVMPEMPQALLNAASESERLGHIPMKTPNLVKLAIKIVHEPGKGRLDDDDEQMTDDEENGEESEQWSEEAEITAAIITGDDSAGDDEADRVSDDGAGPMPRLLQLESLPNFVMIHLRLSEIEFAEANVAVWRNRIRKKMAHLKRVGHAYKSAEKQLAIAQAEDAWRSSWTND</sequence>
<feature type="compositionally biased region" description="Acidic residues" evidence="1">
    <location>
        <begin position="281"/>
        <end position="302"/>
    </location>
</feature>
<feature type="compositionally biased region" description="Acidic residues" evidence="1">
    <location>
        <begin position="137"/>
        <end position="147"/>
    </location>
</feature>